<gene>
    <name evidence="1" type="ORF">PUN28_010986</name>
</gene>
<evidence type="ECO:0000313" key="2">
    <source>
        <dbReference type="Proteomes" id="UP001430953"/>
    </source>
</evidence>
<comment type="caution">
    <text evidence="1">The sequence shown here is derived from an EMBL/GenBank/DDBJ whole genome shotgun (WGS) entry which is preliminary data.</text>
</comment>
<keyword evidence="2" id="KW-1185">Reference proteome</keyword>
<accession>A0AAW2FM08</accession>
<dbReference type="AlphaFoldDB" id="A0AAW2FM08"/>
<evidence type="ECO:0000313" key="1">
    <source>
        <dbReference type="EMBL" id="KAL0115811.1"/>
    </source>
</evidence>
<dbReference type="Proteomes" id="UP001430953">
    <property type="component" value="Unassembled WGS sequence"/>
</dbReference>
<proteinExistence type="predicted"/>
<name>A0AAW2FM08_9HYME</name>
<dbReference type="EMBL" id="JADYXP020000010">
    <property type="protein sequence ID" value="KAL0115811.1"/>
    <property type="molecule type" value="Genomic_DNA"/>
</dbReference>
<sequence length="150" mass="17489">MAVLVERRVCFARIDRAAIASCLSFFFFFSRDALNSGEREGYRCCNKQDYDPFRRAIVHGVYFEIYNVLLLPPVFTSGLTRRVFSRRTLAALKLFHSVPCLRFFLPCINIVKPAYEAKRVERIAKFRTACKRNVGSRRFNLNTKLMMARS</sequence>
<evidence type="ECO:0008006" key="3">
    <source>
        <dbReference type="Google" id="ProtNLM"/>
    </source>
</evidence>
<protein>
    <recommendedName>
        <fullName evidence="3">Secreted protein</fullName>
    </recommendedName>
</protein>
<organism evidence="1 2">
    <name type="scientific">Cardiocondyla obscurior</name>
    <dbReference type="NCBI Taxonomy" id="286306"/>
    <lineage>
        <taxon>Eukaryota</taxon>
        <taxon>Metazoa</taxon>
        <taxon>Ecdysozoa</taxon>
        <taxon>Arthropoda</taxon>
        <taxon>Hexapoda</taxon>
        <taxon>Insecta</taxon>
        <taxon>Pterygota</taxon>
        <taxon>Neoptera</taxon>
        <taxon>Endopterygota</taxon>
        <taxon>Hymenoptera</taxon>
        <taxon>Apocrita</taxon>
        <taxon>Aculeata</taxon>
        <taxon>Formicoidea</taxon>
        <taxon>Formicidae</taxon>
        <taxon>Myrmicinae</taxon>
        <taxon>Cardiocondyla</taxon>
    </lineage>
</organism>
<reference evidence="1 2" key="1">
    <citation type="submission" date="2023-03" db="EMBL/GenBank/DDBJ databases">
        <title>High recombination rates correlate with genetic variation in Cardiocondyla obscurior ants.</title>
        <authorList>
            <person name="Errbii M."/>
        </authorList>
    </citation>
    <scope>NUCLEOTIDE SEQUENCE [LARGE SCALE GENOMIC DNA]</scope>
    <source>
        <strain evidence="1">Alpha-2009</strain>
        <tissue evidence="1">Whole body</tissue>
    </source>
</reference>